<evidence type="ECO:0000259" key="3">
    <source>
        <dbReference type="PROSITE" id="PS50097"/>
    </source>
</evidence>
<feature type="domain" description="BTB" evidence="3">
    <location>
        <begin position="481"/>
        <end position="545"/>
    </location>
</feature>
<dbReference type="PRINTS" id="PR00633">
    <property type="entry name" value="RCCNDNSATION"/>
</dbReference>
<dbReference type="InterPro" id="IPR000210">
    <property type="entry name" value="BTB/POZ_dom"/>
</dbReference>
<feature type="repeat" description="RCC1" evidence="2">
    <location>
        <begin position="316"/>
        <end position="376"/>
    </location>
</feature>
<feature type="repeat" description="RCC1" evidence="2">
    <location>
        <begin position="265"/>
        <end position="315"/>
    </location>
</feature>
<dbReference type="SUPFAM" id="SSF50985">
    <property type="entry name" value="RCC1/BLIP-II"/>
    <property type="match status" value="2"/>
</dbReference>
<keyword evidence="1" id="KW-0677">Repeat</keyword>
<dbReference type="PANTHER" id="PTHR22870:SF408">
    <property type="entry name" value="OS09G0560450 PROTEIN"/>
    <property type="match status" value="1"/>
</dbReference>
<dbReference type="Pfam" id="PF00651">
    <property type="entry name" value="BTB"/>
    <property type="match status" value="1"/>
</dbReference>
<dbReference type="SUPFAM" id="SSF54695">
    <property type="entry name" value="POZ domain"/>
    <property type="match status" value="1"/>
</dbReference>
<dbReference type="PROSITE" id="PS00626">
    <property type="entry name" value="RCC1_2"/>
    <property type="match status" value="2"/>
</dbReference>
<protein>
    <recommendedName>
        <fullName evidence="3">BTB domain-containing protein</fullName>
    </recommendedName>
</protein>
<gene>
    <name evidence="4" type="ORF">M0812_25322</name>
</gene>
<proteinExistence type="predicted"/>
<dbReference type="InterPro" id="IPR011333">
    <property type="entry name" value="SKP1/BTB/POZ_sf"/>
</dbReference>
<evidence type="ECO:0000256" key="1">
    <source>
        <dbReference type="ARBA" id="ARBA00022737"/>
    </source>
</evidence>
<feature type="repeat" description="RCC1" evidence="2">
    <location>
        <begin position="214"/>
        <end position="265"/>
    </location>
</feature>
<dbReference type="InterPro" id="IPR058923">
    <property type="entry name" value="RCC1-like_dom"/>
</dbReference>
<reference evidence="4" key="1">
    <citation type="submission" date="2022-08" db="EMBL/GenBank/DDBJ databases">
        <title>Novel sulphate-reducing endosymbionts in the free-living metamonad Anaeramoeba.</title>
        <authorList>
            <person name="Jerlstrom-Hultqvist J."/>
            <person name="Cepicka I."/>
            <person name="Gallot-Lavallee L."/>
            <person name="Salas-Leiva D."/>
            <person name="Curtis B.A."/>
            <person name="Zahonova K."/>
            <person name="Pipaliya S."/>
            <person name="Dacks J."/>
            <person name="Roger A.J."/>
        </authorList>
    </citation>
    <scope>NUCLEOTIDE SEQUENCE</scope>
    <source>
        <strain evidence="4">Busselton2</strain>
    </source>
</reference>
<dbReference type="InterPro" id="IPR000408">
    <property type="entry name" value="Reg_chr_condens"/>
</dbReference>
<dbReference type="PROSITE" id="PS50012">
    <property type="entry name" value="RCC1_3"/>
    <property type="match status" value="5"/>
</dbReference>
<dbReference type="Gene3D" id="2.130.10.30">
    <property type="entry name" value="Regulator of chromosome condensation 1/beta-lactamase-inhibitor protein II"/>
    <property type="match status" value="2"/>
</dbReference>
<organism evidence="4 5">
    <name type="scientific">Anaeramoeba flamelloides</name>
    <dbReference type="NCBI Taxonomy" id="1746091"/>
    <lineage>
        <taxon>Eukaryota</taxon>
        <taxon>Metamonada</taxon>
        <taxon>Anaeramoebidae</taxon>
        <taxon>Anaeramoeba</taxon>
    </lineage>
</organism>
<evidence type="ECO:0000256" key="2">
    <source>
        <dbReference type="PROSITE-ProRule" id="PRU00235"/>
    </source>
</evidence>
<evidence type="ECO:0000313" key="5">
    <source>
        <dbReference type="Proteomes" id="UP001146793"/>
    </source>
</evidence>
<dbReference type="EMBL" id="JANTQA010000060">
    <property type="protein sequence ID" value="KAJ3427694.1"/>
    <property type="molecule type" value="Genomic_DNA"/>
</dbReference>
<feature type="repeat" description="RCC1" evidence="2">
    <location>
        <begin position="108"/>
        <end position="163"/>
    </location>
</feature>
<dbReference type="InterPro" id="IPR009091">
    <property type="entry name" value="RCC1/BLIP-II"/>
</dbReference>
<sequence length="580" mass="65571">MFHGYGWGCNEVQQLSLIHNKDQENKNQEETILTNVSSPNPLPLFYNENIVYVCSGEEKTCFVASNNEIYVYGQDITTVVHHGLDRDDEMIVSASNGQNHFIFMSASGLVFGFESNFNGELGFDNSVLYTVEKPTPIPFFEENNLKIKNAVCGAESSYFVTSKGQLFVSGSNIYGQLGTGSNNREMNPVCLRTNVRRVFSGSGACHFFFLTDDKKLFACGYGKFGQLGLGGKGNQKIPKELKNFRDKTIQDISCGYKHSLMLIESKVYSCGSGDYNGNGQTNGDCTKFTAIQDLISQTIVRICAGKSHSLVVTSEGVLYTFGSNSHQQLGLKEKSKNQLPLQPLPVRVNLSDLSSVKARDIGLSCGASNSFIWNSDFNSLLKDFQILFENQEFCDLKLKNNKIKLNSSLLEARIHSPVTESIITELEKFSLAELKIFVEWVYLDAPPPKSLMRRFIKTLHLKKASKLQSDIRNLFRDSKSKDFSLVFREEREVKVHKLILLVRTKKFAKRLSTDYTIDKYIIKDEILSFSAIRGFVEYLYTDDLDGITESTEEIKNELRTIKRKFDLSKFSNLDRKIEIM</sequence>
<feature type="repeat" description="RCC1" evidence="2">
    <location>
        <begin position="164"/>
        <end position="213"/>
    </location>
</feature>
<dbReference type="InterPro" id="IPR051210">
    <property type="entry name" value="Ub_ligase/GEF_domain"/>
</dbReference>
<dbReference type="Gene3D" id="3.30.710.10">
    <property type="entry name" value="Potassium Channel Kv1.1, Chain A"/>
    <property type="match status" value="1"/>
</dbReference>
<dbReference type="Proteomes" id="UP001146793">
    <property type="component" value="Unassembled WGS sequence"/>
</dbReference>
<dbReference type="Pfam" id="PF25390">
    <property type="entry name" value="WD40_RLD"/>
    <property type="match status" value="1"/>
</dbReference>
<dbReference type="PANTHER" id="PTHR22870">
    <property type="entry name" value="REGULATOR OF CHROMOSOME CONDENSATION"/>
    <property type="match status" value="1"/>
</dbReference>
<name>A0AAV7YE13_9EUKA</name>
<dbReference type="PROSITE" id="PS50097">
    <property type="entry name" value="BTB"/>
    <property type="match status" value="1"/>
</dbReference>
<dbReference type="AlphaFoldDB" id="A0AAV7YE13"/>
<comment type="caution">
    <text evidence="4">The sequence shown here is derived from an EMBL/GenBank/DDBJ whole genome shotgun (WGS) entry which is preliminary data.</text>
</comment>
<accession>A0AAV7YE13</accession>
<evidence type="ECO:0000313" key="4">
    <source>
        <dbReference type="EMBL" id="KAJ3427694.1"/>
    </source>
</evidence>